<keyword evidence="3" id="KW-1185">Reference proteome</keyword>
<feature type="chain" id="PRO_5004103086" description="ABC transporter substrate-binding protein" evidence="1">
    <location>
        <begin position="24"/>
        <end position="402"/>
    </location>
</feature>
<dbReference type="STRING" id="391616.OA238_c40520"/>
<evidence type="ECO:0000313" key="3">
    <source>
        <dbReference type="Proteomes" id="UP000004688"/>
    </source>
</evidence>
<dbReference type="Proteomes" id="UP000004688">
    <property type="component" value="Chromosome"/>
</dbReference>
<dbReference type="Gene3D" id="2.60.120.380">
    <property type="match status" value="3"/>
</dbReference>
<protein>
    <recommendedName>
        <fullName evidence="4">ABC transporter substrate-binding protein</fullName>
    </recommendedName>
</protein>
<proteinExistence type="predicted"/>
<organism evidence="2 3">
    <name type="scientific">Octadecabacter arcticus 238</name>
    <dbReference type="NCBI Taxonomy" id="391616"/>
    <lineage>
        <taxon>Bacteria</taxon>
        <taxon>Pseudomonadati</taxon>
        <taxon>Pseudomonadota</taxon>
        <taxon>Alphaproteobacteria</taxon>
        <taxon>Rhodobacterales</taxon>
        <taxon>Roseobacteraceae</taxon>
        <taxon>Octadecabacter</taxon>
    </lineage>
</organism>
<dbReference type="HOGENOM" id="CLU_681212_0_0_5"/>
<evidence type="ECO:0000313" key="2">
    <source>
        <dbReference type="EMBL" id="AGI73975.1"/>
    </source>
</evidence>
<accession>M9RVZ2</accession>
<evidence type="ECO:0008006" key="4">
    <source>
        <dbReference type="Google" id="ProtNLM"/>
    </source>
</evidence>
<keyword evidence="1" id="KW-0732">Signal</keyword>
<dbReference type="EMBL" id="CP003742">
    <property type="protein sequence ID" value="AGI73975.1"/>
    <property type="molecule type" value="Genomic_DNA"/>
</dbReference>
<dbReference type="RefSeq" id="WP_015496949.1">
    <property type="nucleotide sequence ID" value="NC_020908.1"/>
</dbReference>
<sequence length="402" mass="42672">MIRPISTALATSLFALAALPALAQDANLCGGVGANGQWLGGDETSSDITTSPAHIEQMALVLMRNKFVGLFSVSQDGEYRIEAQGRGGGDTVLDVRNASGEIVASDDDSGGDAASRAESYLPVGTYCVSMRSFDGSPITGFVRAGRMDQEPLTAGFAAPSDEGGFGECDLSAAQPLTLGQPVANAWAEQNVYSFQLDAPAAVTITAENEAADPILKLFNASGNWLAENDDFDGLNSRIDMADMLPAGQYCVALDLYGDESLPITVTAKAYDAMEVQMNLYARGDASPPLDGSYPVEALGELQTRLRKDVNVGGDATWYSFDIYAGGLVLVEAIAQGQGDPVLVMYDDLGRQVGYNDDNDGSLDSLLTVRVQPGTYLVAVRQLDNQTQGLIRMMFERYVPARP</sequence>
<dbReference type="KEGG" id="oar:OA238_c40520"/>
<feature type="signal peptide" evidence="1">
    <location>
        <begin position="1"/>
        <end position="23"/>
    </location>
</feature>
<dbReference type="OrthoDB" id="7848279at2"/>
<reference evidence="2 3" key="1">
    <citation type="journal article" date="2013" name="PLoS ONE">
        <title>Poles Apart: Arctic and Antarctic Octadecabacter strains Share High Genome Plasticity and a New Type of Xanthorhodopsin.</title>
        <authorList>
            <person name="Vollmers J."/>
            <person name="Voget S."/>
            <person name="Dietrich S."/>
            <person name="Gollnow K."/>
            <person name="Smits M."/>
            <person name="Meyer K."/>
            <person name="Brinkhoff T."/>
            <person name="Simon M."/>
            <person name="Daniel R."/>
        </authorList>
    </citation>
    <scope>NUCLEOTIDE SEQUENCE [LARGE SCALE GENOMIC DNA]</scope>
    <source>
        <strain evidence="2 3">238</strain>
    </source>
</reference>
<dbReference type="AlphaFoldDB" id="M9RVZ2"/>
<gene>
    <name evidence="2" type="ORF">OA238_c40520</name>
</gene>
<name>M9RVZ2_9RHOB</name>
<dbReference type="eggNOG" id="ENOG502ZA93">
    <property type="taxonomic scope" value="Bacteria"/>
</dbReference>
<evidence type="ECO:0000256" key="1">
    <source>
        <dbReference type="SAM" id="SignalP"/>
    </source>
</evidence>